<dbReference type="OrthoDB" id="17687at2759"/>
<evidence type="ECO:0000313" key="1">
    <source>
        <dbReference type="EMBL" id="CAB3406676.1"/>
    </source>
</evidence>
<sequence>MATLTERPRPDPCAQSQYRLDYDLFAQVFPRLLPWQVSDIFVVRVFRLLDILDSGLLTFRDLAVTLSILLRGEATEKLALFYKCHLPPAFNFSDLDELDACRLNSETRDDETEIATEATTLLESPKRARSQTSASINIPHGRVSSDPAIDASLRTRCSTSSAVLVSSPCEDRTSDAESLIDMITAKSIKSIHSENEQDRVHMAEVASEDSYSVVDESIEKLKQLRAKTMSSEASSTRLELKILPDMTQIQFIQLWKTFYDMLGGNETDECVFHSLAVTGTLLLQLGETHRELQSKMEAQIADALKTIDDDDDEANETLKIDMEFEEDRKIDPIEEQRKRIGDMRTCIADGEWRVNLEQIMATVIAEGPLCDFFEKKYSLEALIERYCRTRFSKCST</sequence>
<accession>A0A8S1F3D9</accession>
<evidence type="ECO:0008006" key="3">
    <source>
        <dbReference type="Google" id="ProtNLM"/>
    </source>
</evidence>
<dbReference type="Proteomes" id="UP000494206">
    <property type="component" value="Unassembled WGS sequence"/>
</dbReference>
<name>A0A8S1F3D9_9PELO</name>
<organism evidence="1 2">
    <name type="scientific">Caenorhabditis bovis</name>
    <dbReference type="NCBI Taxonomy" id="2654633"/>
    <lineage>
        <taxon>Eukaryota</taxon>
        <taxon>Metazoa</taxon>
        <taxon>Ecdysozoa</taxon>
        <taxon>Nematoda</taxon>
        <taxon>Chromadorea</taxon>
        <taxon>Rhabditida</taxon>
        <taxon>Rhabditina</taxon>
        <taxon>Rhabditomorpha</taxon>
        <taxon>Rhabditoidea</taxon>
        <taxon>Rhabditidae</taxon>
        <taxon>Peloderinae</taxon>
        <taxon>Caenorhabditis</taxon>
    </lineage>
</organism>
<dbReference type="EMBL" id="CADEPM010000005">
    <property type="protein sequence ID" value="CAB3406676.1"/>
    <property type="molecule type" value="Genomic_DNA"/>
</dbReference>
<comment type="caution">
    <text evidence="1">The sequence shown here is derived from an EMBL/GenBank/DDBJ whole genome shotgun (WGS) entry which is preliminary data.</text>
</comment>
<proteinExistence type="predicted"/>
<evidence type="ECO:0000313" key="2">
    <source>
        <dbReference type="Proteomes" id="UP000494206"/>
    </source>
</evidence>
<dbReference type="SUPFAM" id="SSF47473">
    <property type="entry name" value="EF-hand"/>
    <property type="match status" value="1"/>
</dbReference>
<dbReference type="AlphaFoldDB" id="A0A8S1F3D9"/>
<dbReference type="Gene3D" id="1.10.238.10">
    <property type="entry name" value="EF-hand"/>
    <property type="match status" value="1"/>
</dbReference>
<reference evidence="1 2" key="1">
    <citation type="submission" date="2020-04" db="EMBL/GenBank/DDBJ databases">
        <authorList>
            <person name="Laetsch R D."/>
            <person name="Stevens L."/>
            <person name="Kumar S."/>
            <person name="Blaxter L. M."/>
        </authorList>
    </citation>
    <scope>NUCLEOTIDE SEQUENCE [LARGE SCALE GENOMIC DNA]</scope>
</reference>
<protein>
    <recommendedName>
        <fullName evidence="3">EF-hand domain-containing protein</fullName>
    </recommendedName>
</protein>
<dbReference type="InterPro" id="IPR011992">
    <property type="entry name" value="EF-hand-dom_pair"/>
</dbReference>
<keyword evidence="2" id="KW-1185">Reference proteome</keyword>
<gene>
    <name evidence="1" type="ORF">CBOVIS_LOCUS8716</name>
</gene>